<dbReference type="InterPro" id="IPR021005">
    <property type="entry name" value="Znf_CGNR"/>
</dbReference>
<dbReference type="PANTHER" id="PTHR35525:SF3">
    <property type="entry name" value="BLL6575 PROTEIN"/>
    <property type="match status" value="1"/>
</dbReference>
<gene>
    <name evidence="2" type="ORF">J4709_17650</name>
</gene>
<dbReference type="Gene3D" id="1.10.3300.10">
    <property type="entry name" value="Jann2411-like domain"/>
    <property type="match status" value="1"/>
</dbReference>
<dbReference type="Pfam" id="PF11706">
    <property type="entry name" value="zf-CGNR"/>
    <property type="match status" value="1"/>
</dbReference>
<dbReference type="EMBL" id="JAGEPF010000010">
    <property type="protein sequence ID" value="MBO2459406.1"/>
    <property type="molecule type" value="Genomic_DNA"/>
</dbReference>
<comment type="caution">
    <text evidence="2">The sequence shown here is derived from an EMBL/GenBank/DDBJ whole genome shotgun (WGS) entry which is preliminary data.</text>
</comment>
<reference evidence="2 3" key="1">
    <citation type="submission" date="2021-03" db="EMBL/GenBank/DDBJ databases">
        <title>Actinomadura violae sp. nov., isolated from lichen in Thailand.</title>
        <authorList>
            <person name="Kanchanasin P."/>
            <person name="Saeng-In P."/>
            <person name="Phongsopitanun W."/>
            <person name="Yuki M."/>
            <person name="Kudo T."/>
            <person name="Ohkuma M."/>
            <person name="Tanasupawat S."/>
        </authorList>
    </citation>
    <scope>NUCLEOTIDE SEQUENCE [LARGE SCALE GENOMIC DNA]</scope>
    <source>
        <strain evidence="2 3">LCR2-06</strain>
    </source>
</reference>
<organism evidence="2 3">
    <name type="scientific">Actinomadura violacea</name>
    <dbReference type="NCBI Taxonomy" id="2819934"/>
    <lineage>
        <taxon>Bacteria</taxon>
        <taxon>Bacillati</taxon>
        <taxon>Actinomycetota</taxon>
        <taxon>Actinomycetes</taxon>
        <taxon>Streptosporangiales</taxon>
        <taxon>Thermomonosporaceae</taxon>
        <taxon>Actinomadura</taxon>
    </lineage>
</organism>
<name>A0ABS3RRM4_9ACTN</name>
<dbReference type="SUPFAM" id="SSF160904">
    <property type="entry name" value="Jann2411-like"/>
    <property type="match status" value="1"/>
</dbReference>
<evidence type="ECO:0000313" key="2">
    <source>
        <dbReference type="EMBL" id="MBO2459406.1"/>
    </source>
</evidence>
<dbReference type="Pfam" id="PF07336">
    <property type="entry name" value="ABATE"/>
    <property type="match status" value="1"/>
</dbReference>
<accession>A0ABS3RRM4</accession>
<feature type="domain" description="Zinc finger CGNR" evidence="1">
    <location>
        <begin position="119"/>
        <end position="160"/>
    </location>
</feature>
<keyword evidence="3" id="KW-1185">Reference proteome</keyword>
<protein>
    <submittedName>
        <fullName evidence="2">CGNR zinc finger domain-containing protein</fullName>
    </submittedName>
</protein>
<proteinExistence type="predicted"/>
<dbReference type="InterPro" id="IPR023286">
    <property type="entry name" value="ABATE_dom_sf"/>
</dbReference>
<dbReference type="PANTHER" id="PTHR35525">
    <property type="entry name" value="BLL6575 PROTEIN"/>
    <property type="match status" value="1"/>
</dbReference>
<dbReference type="InterPro" id="IPR010852">
    <property type="entry name" value="ABATE"/>
</dbReference>
<dbReference type="Proteomes" id="UP000680206">
    <property type="component" value="Unassembled WGS sequence"/>
</dbReference>
<evidence type="ECO:0000259" key="1">
    <source>
        <dbReference type="Pfam" id="PF11706"/>
    </source>
</evidence>
<sequence>MARLAVEIANGDAPGEERGEMLRRHRVAEPDAEPDAEALAALVPALRAAVEAAAQGGPLEPVNVLLERYPPVIRVDGHDGPGTAHMHFAPNGEDPVTWLGRNCAAALAHVLCGDPAVTLGRCQAVGCGRFYVDDSRNRTRRFCSNACASRTTVAAYRARRKAAG</sequence>
<evidence type="ECO:0000313" key="3">
    <source>
        <dbReference type="Proteomes" id="UP000680206"/>
    </source>
</evidence>